<comment type="caution">
    <text evidence="2">The sequence shown here is derived from an EMBL/GenBank/DDBJ whole genome shotgun (WGS) entry which is preliminary data.</text>
</comment>
<protein>
    <submittedName>
        <fullName evidence="2">Putative lysophospholipase</fullName>
    </submittedName>
</protein>
<evidence type="ECO:0000313" key="2">
    <source>
        <dbReference type="EMBL" id="TVY80902.1"/>
    </source>
</evidence>
<dbReference type="Gene3D" id="3.40.50.1820">
    <property type="entry name" value="alpha/beta hydrolase"/>
    <property type="match status" value="1"/>
</dbReference>
<sequence length="275" mass="30799">MLGLRIKKAYFDAPDGQVHYRYLLSTRFVAQSPCVFLHSSGGSSVQFEKLMRLHAGRGHDCFAPDLPGFGSSYDPADQPSSTGYYVDVLMRLFRSLNLPRFHLFGHQSGANLATEIAAKYPSCLLSVCISAPPSMTPNEQKNQVAQDTTPFNQPVADGSHLLKTWEHLKTTGDDLQYRQQEALDHIRSWKGIPQLNMCVSEQDTWGLVEKVGCPVLALCARDDIFWHQFHCARETRPEVRCEEVAGGDLSPSRNPEAVAKLHFEFLDKLGSWTLC</sequence>
<dbReference type="OrthoDB" id="408373at2759"/>
<dbReference type="AlphaFoldDB" id="A0A8T9C770"/>
<dbReference type="InterPro" id="IPR050266">
    <property type="entry name" value="AB_hydrolase_sf"/>
</dbReference>
<dbReference type="PANTHER" id="PTHR43798">
    <property type="entry name" value="MONOACYLGLYCEROL LIPASE"/>
    <property type="match status" value="1"/>
</dbReference>
<gene>
    <name evidence="2" type="primary">BDG4</name>
    <name evidence="2" type="ORF">LSUE1_G007348</name>
</gene>
<dbReference type="EMBL" id="QGMK01000587">
    <property type="protein sequence ID" value="TVY80902.1"/>
    <property type="molecule type" value="Genomic_DNA"/>
</dbReference>
<keyword evidence="3" id="KW-1185">Reference proteome</keyword>
<organism evidence="2 3">
    <name type="scientific">Lachnellula suecica</name>
    <dbReference type="NCBI Taxonomy" id="602035"/>
    <lineage>
        <taxon>Eukaryota</taxon>
        <taxon>Fungi</taxon>
        <taxon>Dikarya</taxon>
        <taxon>Ascomycota</taxon>
        <taxon>Pezizomycotina</taxon>
        <taxon>Leotiomycetes</taxon>
        <taxon>Helotiales</taxon>
        <taxon>Lachnaceae</taxon>
        <taxon>Lachnellula</taxon>
    </lineage>
</organism>
<dbReference type="Proteomes" id="UP000469558">
    <property type="component" value="Unassembled WGS sequence"/>
</dbReference>
<dbReference type="Pfam" id="PF12697">
    <property type="entry name" value="Abhydrolase_6"/>
    <property type="match status" value="1"/>
</dbReference>
<evidence type="ECO:0000259" key="1">
    <source>
        <dbReference type="Pfam" id="PF12697"/>
    </source>
</evidence>
<proteinExistence type="predicted"/>
<feature type="domain" description="AB hydrolase-1" evidence="1">
    <location>
        <begin position="35"/>
        <end position="260"/>
    </location>
</feature>
<dbReference type="InterPro" id="IPR029058">
    <property type="entry name" value="AB_hydrolase_fold"/>
</dbReference>
<evidence type="ECO:0000313" key="3">
    <source>
        <dbReference type="Proteomes" id="UP000469558"/>
    </source>
</evidence>
<dbReference type="SUPFAM" id="SSF53474">
    <property type="entry name" value="alpha/beta-Hydrolases"/>
    <property type="match status" value="1"/>
</dbReference>
<name>A0A8T9C770_9HELO</name>
<reference evidence="2 3" key="1">
    <citation type="submission" date="2018-05" db="EMBL/GenBank/DDBJ databases">
        <title>Genome sequencing and assembly of the regulated plant pathogen Lachnellula willkommii and related sister species for the development of diagnostic species identification markers.</title>
        <authorList>
            <person name="Giroux E."/>
            <person name="Bilodeau G."/>
        </authorList>
    </citation>
    <scope>NUCLEOTIDE SEQUENCE [LARGE SCALE GENOMIC DNA]</scope>
    <source>
        <strain evidence="2 3">CBS 268.59</strain>
    </source>
</reference>
<accession>A0A8T9C770</accession>
<dbReference type="InterPro" id="IPR000073">
    <property type="entry name" value="AB_hydrolase_1"/>
</dbReference>